<dbReference type="SUPFAM" id="SSF103473">
    <property type="entry name" value="MFS general substrate transporter"/>
    <property type="match status" value="1"/>
</dbReference>
<gene>
    <name evidence="2" type="ORF">E2C01_007635</name>
</gene>
<dbReference type="Gene3D" id="1.20.1250.20">
    <property type="entry name" value="MFS general substrate transporter like domains"/>
    <property type="match status" value="1"/>
</dbReference>
<dbReference type="PANTHER" id="PTHR11360">
    <property type="entry name" value="MONOCARBOXYLATE TRANSPORTER"/>
    <property type="match status" value="1"/>
</dbReference>
<dbReference type="InterPro" id="IPR036259">
    <property type="entry name" value="MFS_trans_sf"/>
</dbReference>
<dbReference type="AlphaFoldDB" id="A0A5B7CZS5"/>
<keyword evidence="3" id="KW-1185">Reference proteome</keyword>
<keyword evidence="1" id="KW-1133">Transmembrane helix</keyword>
<comment type="caution">
    <text evidence="2">The sequence shown here is derived from an EMBL/GenBank/DDBJ whole genome shotgun (WGS) entry which is preliminary data.</text>
</comment>
<organism evidence="2 3">
    <name type="scientific">Portunus trituberculatus</name>
    <name type="common">Swimming crab</name>
    <name type="synonym">Neptunus trituberculatus</name>
    <dbReference type="NCBI Taxonomy" id="210409"/>
    <lineage>
        <taxon>Eukaryota</taxon>
        <taxon>Metazoa</taxon>
        <taxon>Ecdysozoa</taxon>
        <taxon>Arthropoda</taxon>
        <taxon>Crustacea</taxon>
        <taxon>Multicrustacea</taxon>
        <taxon>Malacostraca</taxon>
        <taxon>Eumalacostraca</taxon>
        <taxon>Eucarida</taxon>
        <taxon>Decapoda</taxon>
        <taxon>Pleocyemata</taxon>
        <taxon>Brachyura</taxon>
        <taxon>Eubrachyura</taxon>
        <taxon>Portunoidea</taxon>
        <taxon>Portunidae</taxon>
        <taxon>Portuninae</taxon>
        <taxon>Portunus</taxon>
    </lineage>
</organism>
<evidence type="ECO:0000313" key="2">
    <source>
        <dbReference type="EMBL" id="MPC14859.1"/>
    </source>
</evidence>
<dbReference type="EMBL" id="VSRR010000384">
    <property type="protein sequence ID" value="MPC14859.1"/>
    <property type="molecule type" value="Genomic_DNA"/>
</dbReference>
<evidence type="ECO:0000256" key="1">
    <source>
        <dbReference type="SAM" id="Phobius"/>
    </source>
</evidence>
<dbReference type="OrthoDB" id="6499973at2759"/>
<evidence type="ECO:0000313" key="3">
    <source>
        <dbReference type="Proteomes" id="UP000324222"/>
    </source>
</evidence>
<feature type="transmembrane region" description="Helical" evidence="1">
    <location>
        <begin position="29"/>
        <end position="49"/>
    </location>
</feature>
<dbReference type="InterPro" id="IPR050327">
    <property type="entry name" value="Proton-linked_MCT"/>
</dbReference>
<protein>
    <submittedName>
        <fullName evidence="2">Uncharacterized protein</fullName>
    </submittedName>
</protein>
<feature type="transmembrane region" description="Helical" evidence="1">
    <location>
        <begin position="70"/>
        <end position="96"/>
    </location>
</feature>
<name>A0A5B7CZS5_PORTR</name>
<feature type="transmembrane region" description="Helical" evidence="1">
    <location>
        <begin position="108"/>
        <end position="131"/>
    </location>
</feature>
<accession>A0A5B7CZS5</accession>
<keyword evidence="1" id="KW-0472">Membrane</keyword>
<reference evidence="2 3" key="1">
    <citation type="submission" date="2019-05" db="EMBL/GenBank/DDBJ databases">
        <title>Another draft genome of Portunus trituberculatus and its Hox gene families provides insights of decapod evolution.</title>
        <authorList>
            <person name="Jeong J.-H."/>
            <person name="Song I."/>
            <person name="Kim S."/>
            <person name="Choi T."/>
            <person name="Kim D."/>
            <person name="Ryu S."/>
            <person name="Kim W."/>
        </authorList>
    </citation>
    <scope>NUCLEOTIDE SEQUENCE [LARGE SCALE GENOMIC DNA]</scope>
    <source>
        <tissue evidence="2">Muscle</tissue>
    </source>
</reference>
<dbReference type="Proteomes" id="UP000324222">
    <property type="component" value="Unassembled WGS sequence"/>
</dbReference>
<sequence length="292" mass="31747">MTGAGISINQIMGPPLIAFMQSHYSPRTVMLVISILMLQICVAASLMPSGSDHGGLQPANRLAMVRRREVVILCLVIAITSATMSTFSATVPLALLNNGCSPRDMVPYLSMSGVANLVARVAIGLLLCHLYTSSLVMRVSSALSAATIPGECMSTTSLSLPSHKHLLPRKSDNTVPTVWFWCKRTFWRVAWLSLCRGSNGVVKGLISLVTLEVVGLQWQAEVLSLINLTTGIATLLVGQLTDLPQALTKSYASKFYTMTALLMMTQLLWQFLDVRTSEASPKYRQQTADRNS</sequence>
<proteinExistence type="predicted"/>
<dbReference type="PANTHER" id="PTHR11360:SF284">
    <property type="entry name" value="EG:103B4.3 PROTEIN-RELATED"/>
    <property type="match status" value="1"/>
</dbReference>
<keyword evidence="1" id="KW-0812">Transmembrane</keyword>